<dbReference type="Proteomes" id="UP000183954">
    <property type="component" value="Unassembled WGS sequence"/>
</dbReference>
<evidence type="ECO:0000256" key="3">
    <source>
        <dbReference type="ARBA" id="ARBA00023163"/>
    </source>
</evidence>
<feature type="domain" description="HTH crp-type" evidence="5">
    <location>
        <begin position="138"/>
        <end position="211"/>
    </location>
</feature>
<dbReference type="InterPro" id="IPR014710">
    <property type="entry name" value="RmlC-like_jellyroll"/>
</dbReference>
<dbReference type="GO" id="GO:0003677">
    <property type="term" value="F:DNA binding"/>
    <property type="evidence" value="ECO:0007669"/>
    <property type="project" value="UniProtKB-KW"/>
</dbReference>
<reference evidence="7" key="1">
    <citation type="submission" date="2016-11" db="EMBL/GenBank/DDBJ databases">
        <authorList>
            <person name="Varghese N."/>
            <person name="Submissions S."/>
        </authorList>
    </citation>
    <scope>NUCLEOTIDE SEQUENCE [LARGE SCALE GENOMIC DNA]</scope>
    <source>
        <strain evidence="7">DSM 15449</strain>
    </source>
</reference>
<dbReference type="InterPro" id="IPR018490">
    <property type="entry name" value="cNMP-bd_dom_sf"/>
</dbReference>
<dbReference type="Gene3D" id="2.60.120.10">
    <property type="entry name" value="Jelly Rolls"/>
    <property type="match status" value="1"/>
</dbReference>
<name>A0A1M5ZDE2_9FIRM</name>
<dbReference type="GO" id="GO:0016301">
    <property type="term" value="F:kinase activity"/>
    <property type="evidence" value="ECO:0007669"/>
    <property type="project" value="UniProtKB-KW"/>
</dbReference>
<evidence type="ECO:0000256" key="2">
    <source>
        <dbReference type="ARBA" id="ARBA00023125"/>
    </source>
</evidence>
<dbReference type="AlphaFoldDB" id="A0A1M5ZDE2"/>
<dbReference type="EMBL" id="FQXJ01000011">
    <property type="protein sequence ID" value="SHI22216.1"/>
    <property type="molecule type" value="Genomic_DNA"/>
</dbReference>
<proteinExistence type="predicted"/>
<dbReference type="InterPro" id="IPR050397">
    <property type="entry name" value="Env_Response_Regulators"/>
</dbReference>
<evidence type="ECO:0000259" key="5">
    <source>
        <dbReference type="PROSITE" id="PS51063"/>
    </source>
</evidence>
<dbReference type="SUPFAM" id="SSF51206">
    <property type="entry name" value="cAMP-binding domain-like"/>
    <property type="match status" value="1"/>
</dbReference>
<dbReference type="GO" id="GO:0003700">
    <property type="term" value="F:DNA-binding transcription factor activity"/>
    <property type="evidence" value="ECO:0007669"/>
    <property type="project" value="TreeGrafter"/>
</dbReference>
<dbReference type="SMART" id="SM00419">
    <property type="entry name" value="HTH_CRP"/>
    <property type="match status" value="1"/>
</dbReference>
<dbReference type="InterPro" id="IPR036390">
    <property type="entry name" value="WH_DNA-bd_sf"/>
</dbReference>
<dbReference type="PROSITE" id="PS50042">
    <property type="entry name" value="CNMP_BINDING_3"/>
    <property type="match status" value="1"/>
</dbReference>
<dbReference type="InterPro" id="IPR036388">
    <property type="entry name" value="WH-like_DNA-bd_sf"/>
</dbReference>
<dbReference type="Pfam" id="PF13545">
    <property type="entry name" value="HTH_Crp_2"/>
    <property type="match status" value="1"/>
</dbReference>
<dbReference type="GO" id="GO:0005829">
    <property type="term" value="C:cytosol"/>
    <property type="evidence" value="ECO:0007669"/>
    <property type="project" value="TreeGrafter"/>
</dbReference>
<keyword evidence="6" id="KW-0418">Kinase</keyword>
<dbReference type="InterPro" id="IPR012318">
    <property type="entry name" value="HTH_CRP"/>
</dbReference>
<dbReference type="Pfam" id="PF00027">
    <property type="entry name" value="cNMP_binding"/>
    <property type="match status" value="1"/>
</dbReference>
<protein>
    <submittedName>
        <fullName evidence="6">cAMP-binding domain of CRP or a regulatory subunit of cAMP-dependent protein kinases</fullName>
    </submittedName>
</protein>
<dbReference type="PANTHER" id="PTHR24567">
    <property type="entry name" value="CRP FAMILY TRANSCRIPTIONAL REGULATORY PROTEIN"/>
    <property type="match status" value="1"/>
</dbReference>
<evidence type="ECO:0000313" key="6">
    <source>
        <dbReference type="EMBL" id="SHI22216.1"/>
    </source>
</evidence>
<dbReference type="SMART" id="SM00100">
    <property type="entry name" value="cNMP"/>
    <property type="match status" value="1"/>
</dbReference>
<dbReference type="RefSeq" id="WP_073030704.1">
    <property type="nucleotide sequence ID" value="NZ_FQXJ01000011.1"/>
</dbReference>
<dbReference type="SUPFAM" id="SSF46785">
    <property type="entry name" value="Winged helix' DNA-binding domain"/>
    <property type="match status" value="1"/>
</dbReference>
<dbReference type="PANTHER" id="PTHR24567:SF74">
    <property type="entry name" value="HTH-TYPE TRANSCRIPTIONAL REGULATOR ARCR"/>
    <property type="match status" value="1"/>
</dbReference>
<feature type="domain" description="Cyclic nucleotide-binding" evidence="4">
    <location>
        <begin position="11"/>
        <end position="93"/>
    </location>
</feature>
<dbReference type="Gene3D" id="1.10.10.10">
    <property type="entry name" value="Winged helix-like DNA-binding domain superfamily/Winged helix DNA-binding domain"/>
    <property type="match status" value="1"/>
</dbReference>
<keyword evidence="6" id="KW-0808">Transferase</keyword>
<dbReference type="CDD" id="cd00038">
    <property type="entry name" value="CAP_ED"/>
    <property type="match status" value="1"/>
</dbReference>
<dbReference type="STRING" id="1121420.SAMN02746098_03195"/>
<dbReference type="PROSITE" id="PS51063">
    <property type="entry name" value="HTH_CRP_2"/>
    <property type="match status" value="1"/>
</dbReference>
<keyword evidence="7" id="KW-1185">Reference proteome</keyword>
<evidence type="ECO:0000313" key="7">
    <source>
        <dbReference type="Proteomes" id="UP000183954"/>
    </source>
</evidence>
<dbReference type="OrthoDB" id="9810708at2"/>
<evidence type="ECO:0000256" key="1">
    <source>
        <dbReference type="ARBA" id="ARBA00023015"/>
    </source>
</evidence>
<keyword evidence="3" id="KW-0804">Transcription</keyword>
<accession>A0A1M5ZDE2</accession>
<dbReference type="InterPro" id="IPR000595">
    <property type="entry name" value="cNMP-bd_dom"/>
</dbReference>
<organism evidence="6 7">
    <name type="scientific">Desulfosporosinus lacus DSM 15449</name>
    <dbReference type="NCBI Taxonomy" id="1121420"/>
    <lineage>
        <taxon>Bacteria</taxon>
        <taxon>Bacillati</taxon>
        <taxon>Bacillota</taxon>
        <taxon>Clostridia</taxon>
        <taxon>Eubacteriales</taxon>
        <taxon>Desulfitobacteriaceae</taxon>
        <taxon>Desulfosporosinus</taxon>
    </lineage>
</organism>
<evidence type="ECO:0000259" key="4">
    <source>
        <dbReference type="PROSITE" id="PS50042"/>
    </source>
</evidence>
<sequence>MNLNELREIPLLRALSDEQLEILQGNAQKRDYKKNKRIFEPDSKDNFIMIVLEGTVRIYLAYPDGKEFTIAFLEQGDIYSSHSKTFAEAREATKILAINAQAFHLFMLNNPTILISMVKALGDSLGNTLRIIENLAFLDIDKRLARFLLDAAKEKGVVGQEGTFINLGLSVEDIALAVGSSRQTASMLLNRWERDGVIRRNRKTVFLLDLLKLQELGGRTE</sequence>
<gene>
    <name evidence="6" type="ORF">SAMN02746098_03195</name>
</gene>
<keyword evidence="1" id="KW-0805">Transcription regulation</keyword>
<keyword evidence="2" id="KW-0238">DNA-binding</keyword>